<dbReference type="EMBL" id="CXWD01000004">
    <property type="protein sequence ID" value="CTQ66577.1"/>
    <property type="molecule type" value="Genomic_DNA"/>
</dbReference>
<dbReference type="Gene3D" id="3.40.390.10">
    <property type="entry name" value="Collagenase (Catalytic Domain)"/>
    <property type="match status" value="1"/>
</dbReference>
<proteinExistence type="predicted"/>
<dbReference type="PRINTS" id="PR00138">
    <property type="entry name" value="MATRIXIN"/>
</dbReference>
<evidence type="ECO:0000313" key="6">
    <source>
        <dbReference type="EMBL" id="CTQ66577.1"/>
    </source>
</evidence>
<dbReference type="GO" id="GO:0031012">
    <property type="term" value="C:extracellular matrix"/>
    <property type="evidence" value="ECO:0007669"/>
    <property type="project" value="InterPro"/>
</dbReference>
<dbReference type="InterPro" id="IPR021190">
    <property type="entry name" value="Pept_M10A"/>
</dbReference>
<keyword evidence="2" id="KW-0479">Metal-binding</keyword>
<keyword evidence="1" id="KW-0645">Protease</keyword>
<accession>A0A0M6ZWC0</accession>
<gene>
    <name evidence="6" type="primary">prtA</name>
    <name evidence="6" type="ORF">LAX5112_01018</name>
</gene>
<reference evidence="7" key="1">
    <citation type="submission" date="2015-07" db="EMBL/GenBank/DDBJ databases">
        <authorList>
            <person name="Rodrigo-Torres Lidia"/>
            <person name="Arahal R.David."/>
        </authorList>
    </citation>
    <scope>NUCLEOTIDE SEQUENCE [LARGE SCALE GENOMIC DNA]</scope>
    <source>
        <strain evidence="7">CECT 5112</strain>
    </source>
</reference>
<sequence length="386" mass="41648">MCIICGSPVADFSLSYGSDEQKTGSLSWTAERLEGDYNIVSDFVLYNPLPKWGTSGTPGTAGGEVTWSFATTTLIGTTGGTAYASDAAITDPNFQQAVRQAFDVWAQVANISFREVTDSSSTQIRFAMDAIDGVSNTLGFADSRFSSLDGGNTFTTDSVQVIFDTAESWTTTAFLSTAIHEIGHALGIGHSEDPNAIMTAVVVNENYGTSLTQDDINAVQAIYGAATTTPTTPTVTIPEVDLGVYRFFNSSTGTHFYSANHTEAVSISTNLAQYSYESVAYKSVNSTDANAVEFYRFYNTDTGTHFFTASATERDSVISTLSQFNYEGVAYHLHSTADTDDIALYRFFNTETGTHFYTASESEKDNVIATLSQYSYEGIVGYVDVA</sequence>
<evidence type="ECO:0000313" key="7">
    <source>
        <dbReference type="Proteomes" id="UP000053235"/>
    </source>
</evidence>
<dbReference type="SMART" id="SM00235">
    <property type="entry name" value="ZnMc"/>
    <property type="match status" value="1"/>
</dbReference>
<dbReference type="GO" id="GO:0004222">
    <property type="term" value="F:metalloendopeptidase activity"/>
    <property type="evidence" value="ECO:0007669"/>
    <property type="project" value="InterPro"/>
</dbReference>
<keyword evidence="3 6" id="KW-0378">Hydrolase</keyword>
<name>A0A0M6ZWC0_9HYPH</name>
<dbReference type="PANTHER" id="PTHR10201">
    <property type="entry name" value="MATRIX METALLOPROTEINASE"/>
    <property type="match status" value="1"/>
</dbReference>
<evidence type="ECO:0000256" key="2">
    <source>
        <dbReference type="ARBA" id="ARBA00022723"/>
    </source>
</evidence>
<dbReference type="GO" id="GO:0006508">
    <property type="term" value="P:proteolysis"/>
    <property type="evidence" value="ECO:0007669"/>
    <property type="project" value="UniProtKB-KW"/>
</dbReference>
<dbReference type="AlphaFoldDB" id="A0A0M6ZWC0"/>
<feature type="domain" description="Peptidase metallopeptidase" evidence="5">
    <location>
        <begin position="63"/>
        <end position="225"/>
    </location>
</feature>
<dbReference type="EC" id="3.4.24.40" evidence="6"/>
<evidence type="ECO:0000259" key="5">
    <source>
        <dbReference type="SMART" id="SM00235"/>
    </source>
</evidence>
<protein>
    <submittedName>
        <fullName evidence="6">Serralysin A</fullName>
        <ecNumber evidence="6">3.4.24.40</ecNumber>
    </submittedName>
</protein>
<evidence type="ECO:0000256" key="4">
    <source>
        <dbReference type="ARBA" id="ARBA00022833"/>
    </source>
</evidence>
<dbReference type="InterPro" id="IPR006026">
    <property type="entry name" value="Peptidase_Metallo"/>
</dbReference>
<dbReference type="SUPFAM" id="SSF55486">
    <property type="entry name" value="Metalloproteases ('zincins'), catalytic domain"/>
    <property type="match status" value="1"/>
</dbReference>
<dbReference type="InterPro" id="IPR043708">
    <property type="entry name" value="DUF5648"/>
</dbReference>
<dbReference type="OrthoDB" id="9783144at2"/>
<dbReference type="RefSeq" id="WP_055670915.1">
    <property type="nucleotide sequence ID" value="NZ_CXWD01000004.1"/>
</dbReference>
<evidence type="ECO:0000256" key="1">
    <source>
        <dbReference type="ARBA" id="ARBA00022670"/>
    </source>
</evidence>
<keyword evidence="7" id="KW-1185">Reference proteome</keyword>
<organism evidence="6 7">
    <name type="scientific">Roseibium alexandrii</name>
    <dbReference type="NCBI Taxonomy" id="388408"/>
    <lineage>
        <taxon>Bacteria</taxon>
        <taxon>Pseudomonadati</taxon>
        <taxon>Pseudomonadota</taxon>
        <taxon>Alphaproteobacteria</taxon>
        <taxon>Hyphomicrobiales</taxon>
        <taxon>Stappiaceae</taxon>
        <taxon>Roseibium</taxon>
    </lineage>
</organism>
<keyword evidence="4" id="KW-0862">Zinc</keyword>
<dbReference type="STRING" id="388408.LAX5112_01018"/>
<dbReference type="Pfam" id="PF00413">
    <property type="entry name" value="Peptidase_M10"/>
    <property type="match status" value="1"/>
</dbReference>
<dbReference type="InterPro" id="IPR024079">
    <property type="entry name" value="MetalloPept_cat_dom_sf"/>
</dbReference>
<dbReference type="GO" id="GO:0008270">
    <property type="term" value="F:zinc ion binding"/>
    <property type="evidence" value="ECO:0007669"/>
    <property type="project" value="InterPro"/>
</dbReference>
<evidence type="ECO:0000256" key="3">
    <source>
        <dbReference type="ARBA" id="ARBA00022801"/>
    </source>
</evidence>
<dbReference type="Pfam" id="PF18885">
    <property type="entry name" value="DUF5648"/>
    <property type="match status" value="1"/>
</dbReference>
<dbReference type="InterPro" id="IPR001818">
    <property type="entry name" value="Pept_M10_metallopeptidase"/>
</dbReference>
<dbReference type="Proteomes" id="UP000053235">
    <property type="component" value="Unassembled WGS sequence"/>
</dbReference>